<feature type="domain" description="PIR2-like helical" evidence="2">
    <location>
        <begin position="4"/>
        <end position="101"/>
    </location>
</feature>
<dbReference type="Proteomes" id="UP000026962">
    <property type="component" value="Chromosome 12"/>
</dbReference>
<evidence type="ECO:0000313" key="3">
    <source>
        <dbReference type="EnsemblPlants" id="OPUNC12G05240.2"/>
    </source>
</evidence>
<dbReference type="InterPro" id="IPR046527">
    <property type="entry name" value="PIR2-like_helical"/>
</dbReference>
<proteinExistence type="predicted"/>
<accession>A0A0E0MKH8</accession>
<sequence>MRRGRLLRALIVSGHCYGPLDPVSNIILNAVLYDAMDEGDSEGELPHDIFDTHAMQDMASCSLDGLVALLCDITATATGAPLSKHEAVEYLWSRQCDLTEKLQQTPRLRKHPQHAMLGSLLVSFSGEKLDRLRYLLRSISDGSGCVISSDDWEQLNTTIKKELTAMIARKELLPFDPQALSVTSRVSAYAILQSLARSKLEELLLGYSRKHPWVKSDQSSCIFCDEASTIVHPPCAARSHLDDDDDDEPFLDYNVKAAIRMWFPKESQYEEMEGSTASKKAKGTEAGGVDDLPDTI</sequence>
<feature type="region of interest" description="Disordered" evidence="1">
    <location>
        <begin position="272"/>
        <end position="296"/>
    </location>
</feature>
<keyword evidence="4" id="KW-1185">Reference proteome</keyword>
<dbReference type="AlphaFoldDB" id="A0A0E0MKH8"/>
<evidence type="ECO:0000259" key="2">
    <source>
        <dbReference type="Pfam" id="PF20235"/>
    </source>
</evidence>
<name>A0A0E0MKH8_ORYPU</name>
<evidence type="ECO:0000313" key="4">
    <source>
        <dbReference type="Proteomes" id="UP000026962"/>
    </source>
</evidence>
<dbReference type="EnsemblPlants" id="OPUNC12G05240.2">
    <property type="protein sequence ID" value="OPUNC12G05240.2"/>
    <property type="gene ID" value="OPUNC12G05240"/>
</dbReference>
<protein>
    <recommendedName>
        <fullName evidence="2">PIR2-like helical domain-containing protein</fullName>
    </recommendedName>
</protein>
<dbReference type="Gramene" id="OPUNC12G05240.2">
    <property type="protein sequence ID" value="OPUNC12G05240.2"/>
    <property type="gene ID" value="OPUNC12G05240"/>
</dbReference>
<organism evidence="3">
    <name type="scientific">Oryza punctata</name>
    <name type="common">Red rice</name>
    <dbReference type="NCBI Taxonomy" id="4537"/>
    <lineage>
        <taxon>Eukaryota</taxon>
        <taxon>Viridiplantae</taxon>
        <taxon>Streptophyta</taxon>
        <taxon>Embryophyta</taxon>
        <taxon>Tracheophyta</taxon>
        <taxon>Spermatophyta</taxon>
        <taxon>Magnoliopsida</taxon>
        <taxon>Liliopsida</taxon>
        <taxon>Poales</taxon>
        <taxon>Poaceae</taxon>
        <taxon>BOP clade</taxon>
        <taxon>Oryzoideae</taxon>
        <taxon>Oryzeae</taxon>
        <taxon>Oryzinae</taxon>
        <taxon>Oryza</taxon>
    </lineage>
</organism>
<dbReference type="PANTHER" id="PTHR33120">
    <property type="entry name" value="EXPRESSED PROTEIN-RELATED"/>
    <property type="match status" value="1"/>
</dbReference>
<reference evidence="3" key="2">
    <citation type="submission" date="2018-05" db="EMBL/GenBank/DDBJ databases">
        <title>OpunRS2 (Oryza punctata Reference Sequence Version 2).</title>
        <authorList>
            <person name="Zhang J."/>
            <person name="Kudrna D."/>
            <person name="Lee S."/>
            <person name="Talag J."/>
            <person name="Welchert J."/>
            <person name="Wing R.A."/>
        </authorList>
    </citation>
    <scope>NUCLEOTIDE SEQUENCE [LARGE SCALE GENOMIC DNA]</scope>
</reference>
<reference evidence="3" key="1">
    <citation type="submission" date="2015-04" db="UniProtKB">
        <authorList>
            <consortium name="EnsemblPlants"/>
        </authorList>
    </citation>
    <scope>IDENTIFICATION</scope>
</reference>
<evidence type="ECO:0000256" key="1">
    <source>
        <dbReference type="SAM" id="MobiDB-lite"/>
    </source>
</evidence>
<dbReference type="Pfam" id="PF20235">
    <property type="entry name" value="PIR2-like_helical"/>
    <property type="match status" value="1"/>
</dbReference>
<dbReference type="PANTHER" id="PTHR33120:SF42">
    <property type="entry name" value="OS12G0105000 PROTEIN"/>
    <property type="match status" value="1"/>
</dbReference>